<evidence type="ECO:0000313" key="2">
    <source>
        <dbReference type="EMBL" id="KPL08959.1"/>
    </source>
</evidence>
<keyword evidence="1" id="KW-0732">Signal</keyword>
<organism evidence="2 3">
    <name type="scientific">candidate division TA06 bacterium SM1_40</name>
    <dbReference type="NCBI Taxonomy" id="1703773"/>
    <lineage>
        <taxon>Bacteria</taxon>
        <taxon>Bacteria division TA06</taxon>
    </lineage>
</organism>
<feature type="chain" id="PRO_5006648961" description="Outer membrane protein beta-barrel domain-containing protein" evidence="1">
    <location>
        <begin position="22"/>
        <end position="245"/>
    </location>
</feature>
<proteinExistence type="predicted"/>
<name>A0A0S8JGT9_UNCT6</name>
<dbReference type="AlphaFoldDB" id="A0A0S8JGT9"/>
<evidence type="ECO:0008006" key="4">
    <source>
        <dbReference type="Google" id="ProtNLM"/>
    </source>
</evidence>
<reference evidence="2 3" key="1">
    <citation type="journal article" date="2015" name="Microbiome">
        <title>Genomic resolution of linkages in carbon, nitrogen, and sulfur cycling among widespread estuary sediment bacteria.</title>
        <authorList>
            <person name="Baker B.J."/>
            <person name="Lazar C.S."/>
            <person name="Teske A.P."/>
            <person name="Dick G.J."/>
        </authorList>
    </citation>
    <scope>NUCLEOTIDE SEQUENCE [LARGE SCALE GENOMIC DNA]</scope>
    <source>
        <strain evidence="2">SM1_40</strain>
    </source>
</reference>
<evidence type="ECO:0000313" key="3">
    <source>
        <dbReference type="Proteomes" id="UP000051035"/>
    </source>
</evidence>
<dbReference type="PATRIC" id="fig|1703773.3.peg.65"/>
<comment type="caution">
    <text evidence="2">The sequence shown here is derived from an EMBL/GenBank/DDBJ whole genome shotgun (WGS) entry which is preliminary data.</text>
</comment>
<dbReference type="EMBL" id="LJVA01000094">
    <property type="protein sequence ID" value="KPL08959.1"/>
    <property type="molecule type" value="Genomic_DNA"/>
</dbReference>
<gene>
    <name evidence="2" type="ORF">AMJ71_07665</name>
</gene>
<protein>
    <recommendedName>
        <fullName evidence="4">Outer membrane protein beta-barrel domain-containing protein</fullName>
    </recommendedName>
</protein>
<dbReference type="Proteomes" id="UP000051035">
    <property type="component" value="Unassembled WGS sequence"/>
</dbReference>
<feature type="signal peptide" evidence="1">
    <location>
        <begin position="1"/>
        <end position="21"/>
    </location>
</feature>
<accession>A0A0S8JGT9</accession>
<evidence type="ECO:0000256" key="1">
    <source>
        <dbReference type="SAM" id="SignalP"/>
    </source>
</evidence>
<sequence>MKTLSLGVVMTIVLSASNASAGVEAEVEASVVVASRNDTRIPGDTGTKLSLVDDLSTSPAPAFRLRLGYRIADRHLITALYAPLQVNARGSVGRDVEFLGATYPAGTPLLAVYRFDSYRLTYRYSIFWRDGLDVAVGFTAKIRDAETSLYGVEARRKTNTGFVPLLNAHVAWRPGNGAFGGVLDIDALAAPQGRAEDVLLAATWAFHENLELRAGYRMVEGGADNDEVFSFAWLHYGVVGFRMSL</sequence>